<evidence type="ECO:0000313" key="6">
    <source>
        <dbReference type="EMBL" id="SEA89776.1"/>
    </source>
</evidence>
<gene>
    <name evidence="6" type="ORF">SAMN02982996_02817</name>
</gene>
<evidence type="ECO:0000256" key="1">
    <source>
        <dbReference type="ARBA" id="ARBA00022475"/>
    </source>
</evidence>
<protein>
    <submittedName>
        <fullName evidence="6">SecD export protein N-terminal TM region</fullName>
    </submittedName>
</protein>
<evidence type="ECO:0000256" key="4">
    <source>
        <dbReference type="ARBA" id="ARBA00023136"/>
    </source>
</evidence>
<dbReference type="EMBL" id="FNQS01000011">
    <property type="protein sequence ID" value="SEA89776.1"/>
    <property type="molecule type" value="Genomic_DNA"/>
</dbReference>
<reference evidence="6 7" key="1">
    <citation type="submission" date="2016-10" db="EMBL/GenBank/DDBJ databases">
        <authorList>
            <person name="de Groot N.N."/>
        </authorList>
    </citation>
    <scope>NUCLEOTIDE SEQUENCE [LARGE SCALE GENOMIC DNA]</scope>
    <source>
        <strain evidence="6 7">ATCC 29281</strain>
    </source>
</reference>
<name>A0A1H4EXR5_9GAMM</name>
<evidence type="ECO:0000256" key="2">
    <source>
        <dbReference type="ARBA" id="ARBA00022692"/>
    </source>
</evidence>
<keyword evidence="7" id="KW-1185">Reference proteome</keyword>
<dbReference type="GeneID" id="97765660"/>
<keyword evidence="2" id="KW-0812">Transmembrane</keyword>
<feature type="domain" description="SecD export protein N-terminal TM" evidence="5">
    <location>
        <begin position="9"/>
        <end position="102"/>
    </location>
</feature>
<dbReference type="RefSeq" id="WP_026742058.1">
    <property type="nucleotide sequence ID" value="NZ_FNQS01000011.1"/>
</dbReference>
<evidence type="ECO:0000259" key="5">
    <source>
        <dbReference type="Pfam" id="PF13721"/>
    </source>
</evidence>
<organism evidence="6 7">
    <name type="scientific">Lonsdalea quercina</name>
    <dbReference type="NCBI Taxonomy" id="71657"/>
    <lineage>
        <taxon>Bacteria</taxon>
        <taxon>Pseudomonadati</taxon>
        <taxon>Pseudomonadota</taxon>
        <taxon>Gammaproteobacteria</taxon>
        <taxon>Enterobacterales</taxon>
        <taxon>Pectobacteriaceae</taxon>
        <taxon>Lonsdalea</taxon>
    </lineage>
</organism>
<keyword evidence="4" id="KW-0472">Membrane</keyword>
<evidence type="ECO:0000256" key="3">
    <source>
        <dbReference type="ARBA" id="ARBA00022989"/>
    </source>
</evidence>
<dbReference type="Pfam" id="PF13721">
    <property type="entry name" value="SecD-TM1"/>
    <property type="match status" value="1"/>
</dbReference>
<dbReference type="AlphaFoldDB" id="A0A1H4EXR5"/>
<dbReference type="eggNOG" id="ENOG50333DY">
    <property type="taxonomic scope" value="Bacteria"/>
</dbReference>
<keyword evidence="3" id="KW-1133">Transmembrane helix</keyword>
<keyword evidence="1" id="KW-1003">Cell membrane</keyword>
<dbReference type="STRING" id="71657.SAMN02982996_02817"/>
<accession>A0A1H4EXR5</accession>
<dbReference type="InterPro" id="IPR027398">
    <property type="entry name" value="SecD-TM"/>
</dbReference>
<dbReference type="NCBIfam" id="NF007915">
    <property type="entry name" value="PRK10629.1"/>
    <property type="match status" value="1"/>
</dbReference>
<evidence type="ECO:0000313" key="7">
    <source>
        <dbReference type="Proteomes" id="UP000187280"/>
    </source>
</evidence>
<dbReference type="Gene3D" id="3.30.70.260">
    <property type="match status" value="1"/>
</dbReference>
<proteinExistence type="predicted"/>
<dbReference type="Proteomes" id="UP000187280">
    <property type="component" value="Unassembled WGS sequence"/>
</dbReference>
<sequence length="124" mass="13911">MVSRWLKNKPVWRLLLLLLPVIIMVTSSRHTPDEVTLHISPQHQGAPLPDGFYIYQRLNERGIGIESIIPAQDSIVVRLSCPEQSRDAREVLRMVLPQVKVVTQIAKSGQPAQKYSSPPSSHLG</sequence>